<organism evidence="2 3">
    <name type="scientific">Pleurodeles waltl</name>
    <name type="common">Iberian ribbed newt</name>
    <dbReference type="NCBI Taxonomy" id="8319"/>
    <lineage>
        <taxon>Eukaryota</taxon>
        <taxon>Metazoa</taxon>
        <taxon>Chordata</taxon>
        <taxon>Craniata</taxon>
        <taxon>Vertebrata</taxon>
        <taxon>Euteleostomi</taxon>
        <taxon>Amphibia</taxon>
        <taxon>Batrachia</taxon>
        <taxon>Caudata</taxon>
        <taxon>Salamandroidea</taxon>
        <taxon>Salamandridae</taxon>
        <taxon>Pleurodelinae</taxon>
        <taxon>Pleurodeles</taxon>
    </lineage>
</organism>
<gene>
    <name evidence="2" type="ORF">NDU88_008048</name>
</gene>
<evidence type="ECO:0000256" key="1">
    <source>
        <dbReference type="SAM" id="MobiDB-lite"/>
    </source>
</evidence>
<reference evidence="2" key="1">
    <citation type="journal article" date="2022" name="bioRxiv">
        <title>Sequencing and chromosome-scale assembly of the giantPleurodeles waltlgenome.</title>
        <authorList>
            <person name="Brown T."/>
            <person name="Elewa A."/>
            <person name="Iarovenko S."/>
            <person name="Subramanian E."/>
            <person name="Araus A.J."/>
            <person name="Petzold A."/>
            <person name="Susuki M."/>
            <person name="Suzuki K.-i.T."/>
            <person name="Hayashi T."/>
            <person name="Toyoda A."/>
            <person name="Oliveira C."/>
            <person name="Osipova E."/>
            <person name="Leigh N.D."/>
            <person name="Simon A."/>
            <person name="Yun M.H."/>
        </authorList>
    </citation>
    <scope>NUCLEOTIDE SEQUENCE</scope>
    <source>
        <strain evidence="2">20211129_DDA</strain>
        <tissue evidence="2">Liver</tissue>
    </source>
</reference>
<comment type="caution">
    <text evidence="2">The sequence shown here is derived from an EMBL/GenBank/DDBJ whole genome shotgun (WGS) entry which is preliminary data.</text>
</comment>
<feature type="compositionally biased region" description="Basic and acidic residues" evidence="1">
    <location>
        <begin position="40"/>
        <end position="66"/>
    </location>
</feature>
<protein>
    <submittedName>
        <fullName evidence="2">Uncharacterized protein</fullName>
    </submittedName>
</protein>
<evidence type="ECO:0000313" key="2">
    <source>
        <dbReference type="EMBL" id="KAJ1141720.1"/>
    </source>
</evidence>
<name>A0AAV7QNT9_PLEWA</name>
<dbReference type="Proteomes" id="UP001066276">
    <property type="component" value="Chromosome 6"/>
</dbReference>
<proteinExistence type="predicted"/>
<accession>A0AAV7QNT9</accession>
<dbReference type="EMBL" id="JANPWB010000010">
    <property type="protein sequence ID" value="KAJ1141720.1"/>
    <property type="molecule type" value="Genomic_DNA"/>
</dbReference>
<keyword evidence="3" id="KW-1185">Reference proteome</keyword>
<feature type="region of interest" description="Disordered" evidence="1">
    <location>
        <begin position="19"/>
        <end position="66"/>
    </location>
</feature>
<dbReference type="AlphaFoldDB" id="A0AAV7QNT9"/>
<evidence type="ECO:0000313" key="3">
    <source>
        <dbReference type="Proteomes" id="UP001066276"/>
    </source>
</evidence>
<sequence>MRPRRGVERILLIPLRMTRQRLQRNRGEKTMPDPGRQRRQPREEFPDARWDDQEVEKRTERLRCTI</sequence>